<gene>
    <name evidence="2" type="ORF">G6048_36310</name>
</gene>
<reference evidence="2 3" key="1">
    <citation type="submission" date="2020-02" db="EMBL/GenBank/DDBJ databases">
        <title>Whole-genome analyses of novel actinobacteria.</title>
        <authorList>
            <person name="Sahin N."/>
            <person name="Tokatli A."/>
        </authorList>
    </citation>
    <scope>NUCLEOTIDE SEQUENCE [LARGE SCALE GENOMIC DNA]</scope>
    <source>
        <strain evidence="2 3">YC419</strain>
    </source>
</reference>
<comment type="caution">
    <text evidence="2">The sequence shown here is derived from an EMBL/GenBank/DDBJ whole genome shotgun (WGS) entry which is preliminary data.</text>
</comment>
<feature type="region of interest" description="Disordered" evidence="1">
    <location>
        <begin position="1"/>
        <end position="24"/>
    </location>
</feature>
<proteinExistence type="predicted"/>
<protein>
    <recommendedName>
        <fullName evidence="4">Tetratricopeptide repeat protein</fullName>
    </recommendedName>
</protein>
<feature type="region of interest" description="Disordered" evidence="1">
    <location>
        <begin position="234"/>
        <end position="274"/>
    </location>
</feature>
<sequence>MFGKRTRKNLDAHHGTEPRQPAPDEAVEVLIRRDGSALVNGAPFPVPDGEPVHVAVLDAMHRGAQARGEPVQAAILDRQEGYATRVEVAPDGSSRILQHERQEEQYEPEPGPAAGPLLAELPPDEPLAGSPSVAGAGLPSGPRPSPAESRPAVEPFPAGPLSAEPPLFEGPLAGPPSAAGDGLSPAPEPVPAGPSLVERSLADSPSAAGVGLSPAPEEPIPSELPWVERSLADLPSAPEPVPAGPSSAEPPFAEPPWATGPSPAGLPPSDADTRVPAVPDQLSELVAQITRAMDTGSLERAVALAFRLREHTARSFGAEHPCTLEACALEAFAAYRSGNHRLAAATSLKLARTRHELGDPRAHDELTRAVVAWRLIDDIPSAVDHGRALLAVWSVLAERGVRSARDETLMRGVNRRMHALAAAATARQTGAA</sequence>
<feature type="compositionally biased region" description="Low complexity" evidence="1">
    <location>
        <begin position="244"/>
        <end position="257"/>
    </location>
</feature>
<evidence type="ECO:0000313" key="2">
    <source>
        <dbReference type="EMBL" id="NGO47335.1"/>
    </source>
</evidence>
<evidence type="ECO:0008006" key="4">
    <source>
        <dbReference type="Google" id="ProtNLM"/>
    </source>
</evidence>
<name>A0ABX0DZG6_9ACTN</name>
<feature type="compositionally biased region" description="Basic and acidic residues" evidence="1">
    <location>
        <begin position="8"/>
        <end position="17"/>
    </location>
</feature>
<dbReference type="EMBL" id="JAAKZX010000174">
    <property type="protein sequence ID" value="NGO47335.1"/>
    <property type="molecule type" value="Genomic_DNA"/>
</dbReference>
<keyword evidence="3" id="KW-1185">Reference proteome</keyword>
<feature type="compositionally biased region" description="Low complexity" evidence="1">
    <location>
        <begin position="112"/>
        <end position="129"/>
    </location>
</feature>
<dbReference type="Proteomes" id="UP001518140">
    <property type="component" value="Unassembled WGS sequence"/>
</dbReference>
<feature type="region of interest" description="Disordered" evidence="1">
    <location>
        <begin position="87"/>
        <end position="221"/>
    </location>
</feature>
<evidence type="ECO:0000256" key="1">
    <source>
        <dbReference type="SAM" id="MobiDB-lite"/>
    </source>
</evidence>
<accession>A0ABX0DZG6</accession>
<organism evidence="2 3">
    <name type="scientific">Streptomyces ureilyticus</name>
    <dbReference type="NCBI Taxonomy" id="1775131"/>
    <lineage>
        <taxon>Bacteria</taxon>
        <taxon>Bacillati</taxon>
        <taxon>Actinomycetota</taxon>
        <taxon>Actinomycetes</taxon>
        <taxon>Kitasatosporales</taxon>
        <taxon>Streptomycetaceae</taxon>
        <taxon>Streptomyces</taxon>
    </lineage>
</organism>
<evidence type="ECO:0000313" key="3">
    <source>
        <dbReference type="Proteomes" id="UP001518140"/>
    </source>
</evidence>
<dbReference type="RefSeq" id="WP_165343854.1">
    <property type="nucleotide sequence ID" value="NZ_JAAKZX010000174.1"/>
</dbReference>